<name>A0A2I0WL32_9ASPA</name>
<dbReference type="EMBL" id="KZ502537">
    <property type="protein sequence ID" value="PKU76370.1"/>
    <property type="molecule type" value="Genomic_DNA"/>
</dbReference>
<accession>A0A2I0WL32</accession>
<sequence length="85" mass="9844">MKLVNKRADGEGVVQKTRACMRDEASANRRDRERQRERERACQCIISVGSTKEKARKFVSCCLRIVLPLLNTQIGYVRFVPLKFD</sequence>
<evidence type="ECO:0000313" key="1">
    <source>
        <dbReference type="EMBL" id="PKU76370.1"/>
    </source>
</evidence>
<keyword evidence="2" id="KW-1185">Reference proteome</keyword>
<reference evidence="1 2" key="2">
    <citation type="journal article" date="2017" name="Nature">
        <title>The Apostasia genome and the evolution of orchids.</title>
        <authorList>
            <person name="Zhang G.Q."/>
            <person name="Liu K.W."/>
            <person name="Li Z."/>
            <person name="Lohaus R."/>
            <person name="Hsiao Y.Y."/>
            <person name="Niu S.C."/>
            <person name="Wang J.Y."/>
            <person name="Lin Y.C."/>
            <person name="Xu Q."/>
            <person name="Chen L.J."/>
            <person name="Yoshida K."/>
            <person name="Fujiwara S."/>
            <person name="Wang Z.W."/>
            <person name="Zhang Y.Q."/>
            <person name="Mitsuda N."/>
            <person name="Wang M."/>
            <person name="Liu G.H."/>
            <person name="Pecoraro L."/>
            <person name="Huang H.X."/>
            <person name="Xiao X.J."/>
            <person name="Lin M."/>
            <person name="Wu X.Y."/>
            <person name="Wu W.L."/>
            <person name="Chen Y.Y."/>
            <person name="Chang S.B."/>
            <person name="Sakamoto S."/>
            <person name="Ohme-Takagi M."/>
            <person name="Yagi M."/>
            <person name="Zeng S.J."/>
            <person name="Shen C.Y."/>
            <person name="Yeh C.M."/>
            <person name="Luo Y.B."/>
            <person name="Tsai W.C."/>
            <person name="Van de Peer Y."/>
            <person name="Liu Z.J."/>
        </authorList>
    </citation>
    <scope>NUCLEOTIDE SEQUENCE [LARGE SCALE GENOMIC DNA]</scope>
    <source>
        <tissue evidence="1">The whole plant</tissue>
    </source>
</reference>
<organism evidence="1 2">
    <name type="scientific">Dendrobium catenatum</name>
    <dbReference type="NCBI Taxonomy" id="906689"/>
    <lineage>
        <taxon>Eukaryota</taxon>
        <taxon>Viridiplantae</taxon>
        <taxon>Streptophyta</taxon>
        <taxon>Embryophyta</taxon>
        <taxon>Tracheophyta</taxon>
        <taxon>Spermatophyta</taxon>
        <taxon>Magnoliopsida</taxon>
        <taxon>Liliopsida</taxon>
        <taxon>Asparagales</taxon>
        <taxon>Orchidaceae</taxon>
        <taxon>Epidendroideae</taxon>
        <taxon>Malaxideae</taxon>
        <taxon>Dendrobiinae</taxon>
        <taxon>Dendrobium</taxon>
    </lineage>
</organism>
<evidence type="ECO:0000313" key="2">
    <source>
        <dbReference type="Proteomes" id="UP000233837"/>
    </source>
</evidence>
<dbReference type="Proteomes" id="UP000233837">
    <property type="component" value="Unassembled WGS sequence"/>
</dbReference>
<protein>
    <submittedName>
        <fullName evidence="1">Uncharacterized protein</fullName>
    </submittedName>
</protein>
<gene>
    <name evidence="1" type="ORF">MA16_Dca000973</name>
</gene>
<dbReference type="AlphaFoldDB" id="A0A2I0WL32"/>
<proteinExistence type="predicted"/>
<reference evidence="1 2" key="1">
    <citation type="journal article" date="2016" name="Sci. Rep.">
        <title>The Dendrobium catenatum Lindl. genome sequence provides insights into polysaccharide synthase, floral development and adaptive evolution.</title>
        <authorList>
            <person name="Zhang G.Q."/>
            <person name="Xu Q."/>
            <person name="Bian C."/>
            <person name="Tsai W.C."/>
            <person name="Yeh C.M."/>
            <person name="Liu K.W."/>
            <person name="Yoshida K."/>
            <person name="Zhang L.S."/>
            <person name="Chang S.B."/>
            <person name="Chen F."/>
            <person name="Shi Y."/>
            <person name="Su Y.Y."/>
            <person name="Zhang Y.Q."/>
            <person name="Chen L.J."/>
            <person name="Yin Y."/>
            <person name="Lin M."/>
            <person name="Huang H."/>
            <person name="Deng H."/>
            <person name="Wang Z.W."/>
            <person name="Zhu S.L."/>
            <person name="Zhao X."/>
            <person name="Deng C."/>
            <person name="Niu S.C."/>
            <person name="Huang J."/>
            <person name="Wang M."/>
            <person name="Liu G.H."/>
            <person name="Yang H.J."/>
            <person name="Xiao X.J."/>
            <person name="Hsiao Y.Y."/>
            <person name="Wu W.L."/>
            <person name="Chen Y.Y."/>
            <person name="Mitsuda N."/>
            <person name="Ohme-Takagi M."/>
            <person name="Luo Y.B."/>
            <person name="Van de Peer Y."/>
            <person name="Liu Z.J."/>
        </authorList>
    </citation>
    <scope>NUCLEOTIDE SEQUENCE [LARGE SCALE GENOMIC DNA]</scope>
    <source>
        <tissue evidence="1">The whole plant</tissue>
    </source>
</reference>